<evidence type="ECO:0000313" key="3">
    <source>
        <dbReference type="Proteomes" id="UP000054018"/>
    </source>
</evidence>
<dbReference type="Proteomes" id="UP000054018">
    <property type="component" value="Unassembled WGS sequence"/>
</dbReference>
<keyword evidence="3" id="KW-1185">Reference proteome</keyword>
<feature type="compositionally biased region" description="Basic and acidic residues" evidence="1">
    <location>
        <begin position="21"/>
        <end position="30"/>
    </location>
</feature>
<evidence type="ECO:0000313" key="2">
    <source>
        <dbReference type="EMBL" id="KIK14165.1"/>
    </source>
</evidence>
<dbReference type="HOGENOM" id="CLU_3015082_0_0_1"/>
<feature type="compositionally biased region" description="Low complexity" evidence="1">
    <location>
        <begin position="1"/>
        <end position="16"/>
    </location>
</feature>
<reference evidence="3" key="2">
    <citation type="submission" date="2015-01" db="EMBL/GenBank/DDBJ databases">
        <title>Evolutionary Origins and Diversification of the Mycorrhizal Mutualists.</title>
        <authorList>
            <consortium name="DOE Joint Genome Institute"/>
            <consortium name="Mycorrhizal Genomics Consortium"/>
            <person name="Kohler A."/>
            <person name="Kuo A."/>
            <person name="Nagy L.G."/>
            <person name="Floudas D."/>
            <person name="Copeland A."/>
            <person name="Barry K.W."/>
            <person name="Cichocki N."/>
            <person name="Veneault-Fourrey C."/>
            <person name="LaButti K."/>
            <person name="Lindquist E.A."/>
            <person name="Lipzen A."/>
            <person name="Lundell T."/>
            <person name="Morin E."/>
            <person name="Murat C."/>
            <person name="Riley R."/>
            <person name="Ohm R."/>
            <person name="Sun H."/>
            <person name="Tunlid A."/>
            <person name="Henrissat B."/>
            <person name="Grigoriev I.V."/>
            <person name="Hibbett D.S."/>
            <person name="Martin F."/>
        </authorList>
    </citation>
    <scope>NUCLEOTIDE SEQUENCE [LARGE SCALE GENOMIC DNA]</scope>
    <source>
        <strain evidence="3">441</strain>
    </source>
</reference>
<organism evidence="2 3">
    <name type="scientific">Pisolithus microcarpus 441</name>
    <dbReference type="NCBI Taxonomy" id="765257"/>
    <lineage>
        <taxon>Eukaryota</taxon>
        <taxon>Fungi</taxon>
        <taxon>Dikarya</taxon>
        <taxon>Basidiomycota</taxon>
        <taxon>Agaricomycotina</taxon>
        <taxon>Agaricomycetes</taxon>
        <taxon>Agaricomycetidae</taxon>
        <taxon>Boletales</taxon>
        <taxon>Sclerodermatineae</taxon>
        <taxon>Pisolithaceae</taxon>
        <taxon>Pisolithus</taxon>
    </lineage>
</organism>
<proteinExistence type="predicted"/>
<name>A0A0C9XP54_9AGAM</name>
<accession>A0A0C9XP54</accession>
<dbReference type="AlphaFoldDB" id="A0A0C9XP54"/>
<dbReference type="EMBL" id="KN833952">
    <property type="protein sequence ID" value="KIK14165.1"/>
    <property type="molecule type" value="Genomic_DNA"/>
</dbReference>
<feature type="region of interest" description="Disordered" evidence="1">
    <location>
        <begin position="1"/>
        <end position="56"/>
    </location>
</feature>
<evidence type="ECO:0000256" key="1">
    <source>
        <dbReference type="SAM" id="MobiDB-lite"/>
    </source>
</evidence>
<protein>
    <submittedName>
        <fullName evidence="2">Uncharacterized protein</fullName>
    </submittedName>
</protein>
<gene>
    <name evidence="2" type="ORF">PISMIDRAFT_688184</name>
</gene>
<reference evidence="2 3" key="1">
    <citation type="submission" date="2014-04" db="EMBL/GenBank/DDBJ databases">
        <authorList>
            <consortium name="DOE Joint Genome Institute"/>
            <person name="Kuo A."/>
            <person name="Kohler A."/>
            <person name="Costa M.D."/>
            <person name="Nagy L.G."/>
            <person name="Floudas D."/>
            <person name="Copeland A."/>
            <person name="Barry K.W."/>
            <person name="Cichocki N."/>
            <person name="Veneault-Fourrey C."/>
            <person name="LaButti K."/>
            <person name="Lindquist E.A."/>
            <person name="Lipzen A."/>
            <person name="Lundell T."/>
            <person name="Morin E."/>
            <person name="Murat C."/>
            <person name="Sun H."/>
            <person name="Tunlid A."/>
            <person name="Henrissat B."/>
            <person name="Grigoriev I.V."/>
            <person name="Hibbett D.S."/>
            <person name="Martin F."/>
            <person name="Nordberg H.P."/>
            <person name="Cantor M.N."/>
            <person name="Hua S.X."/>
        </authorList>
    </citation>
    <scope>NUCLEOTIDE SEQUENCE [LARGE SCALE GENOMIC DNA]</scope>
    <source>
        <strain evidence="2 3">441</strain>
    </source>
</reference>
<sequence length="56" mass="5803">MEANSSVISIQSTSGSEAEVISEHDGKSMSKDSTVSVGTSCRPPVTMSVKAKEDSL</sequence>